<reference evidence="6 7" key="1">
    <citation type="submission" date="2019-12" db="EMBL/GenBank/DDBJ databases">
        <authorList>
            <person name="Reyes-Prieto M."/>
        </authorList>
    </citation>
    <scope>NUCLEOTIDE SEQUENCE [LARGE SCALE GENOMIC DNA]</scope>
    <source>
        <strain evidence="6">HF14-78462</strain>
    </source>
</reference>
<evidence type="ECO:0000313" key="6">
    <source>
        <dbReference type="EMBL" id="CAA0107353.1"/>
    </source>
</evidence>
<feature type="domain" description="HTH araC/xylS-type" evidence="5">
    <location>
        <begin position="206"/>
        <end position="304"/>
    </location>
</feature>
<evidence type="ECO:0000259" key="5">
    <source>
        <dbReference type="PROSITE" id="PS01124"/>
    </source>
</evidence>
<keyword evidence="1" id="KW-0805">Transcription regulation</keyword>
<organism evidence="6 7">
    <name type="scientific">Starkeya nomas</name>
    <dbReference type="NCBI Taxonomy" id="2666134"/>
    <lineage>
        <taxon>Bacteria</taxon>
        <taxon>Pseudomonadati</taxon>
        <taxon>Pseudomonadota</taxon>
        <taxon>Alphaproteobacteria</taxon>
        <taxon>Hyphomicrobiales</taxon>
        <taxon>Xanthobacteraceae</taxon>
        <taxon>Starkeya</taxon>
    </lineage>
</organism>
<dbReference type="InterPro" id="IPR018060">
    <property type="entry name" value="HTH_AraC"/>
</dbReference>
<dbReference type="Gene3D" id="1.10.10.60">
    <property type="entry name" value="Homeodomain-like"/>
    <property type="match status" value="1"/>
</dbReference>
<dbReference type="SMART" id="SM00342">
    <property type="entry name" value="HTH_ARAC"/>
    <property type="match status" value="1"/>
</dbReference>
<feature type="compositionally biased region" description="Pro residues" evidence="4">
    <location>
        <begin position="1"/>
        <end position="14"/>
    </location>
</feature>
<dbReference type="RefSeq" id="WP_144341630.1">
    <property type="nucleotide sequence ID" value="NZ_CACSAS010000001.1"/>
</dbReference>
<dbReference type="AlphaFoldDB" id="A0A5S9PSL6"/>
<dbReference type="PANTHER" id="PTHR46796:SF6">
    <property type="entry name" value="ARAC SUBFAMILY"/>
    <property type="match status" value="1"/>
</dbReference>
<evidence type="ECO:0000256" key="4">
    <source>
        <dbReference type="SAM" id="MobiDB-lite"/>
    </source>
</evidence>
<keyword evidence="3" id="KW-0804">Transcription</keyword>
<dbReference type="Proteomes" id="UP000433050">
    <property type="component" value="Unassembled WGS sequence"/>
</dbReference>
<evidence type="ECO:0000256" key="2">
    <source>
        <dbReference type="ARBA" id="ARBA00023125"/>
    </source>
</evidence>
<dbReference type="PANTHER" id="PTHR46796">
    <property type="entry name" value="HTH-TYPE TRANSCRIPTIONAL ACTIVATOR RHAS-RELATED"/>
    <property type="match status" value="1"/>
</dbReference>
<sequence>MPPTLPSSSPPAPSASPSVHRPQRILGGIPDEWGPKFEHDGGAATRTHTGPNAIRFTAPAHMALVLLTPQPGRQIALNSDRKITGFAPVGSLEIIPADSDIFARWKTEKQNVLVAADSSRLARLAGLEFDKDSFELRPPRLGFVDDMAHMMALRIRREVENFELGCEETLDALVTLFATHLLRNYSSLSKAPPRIRSAGLTYAAWSKVNEFIQAHIGRTLTLEELAAIANLSPSHFSRAFRQTTGQSPYQYVISSRLVQARDLIVNTDTPLNVVASAVGFTSHSHMGMVMRRAWGMTPSECRQER</sequence>
<dbReference type="GO" id="GO:0043565">
    <property type="term" value="F:sequence-specific DNA binding"/>
    <property type="evidence" value="ECO:0007669"/>
    <property type="project" value="InterPro"/>
</dbReference>
<dbReference type="GO" id="GO:0003700">
    <property type="term" value="F:DNA-binding transcription factor activity"/>
    <property type="evidence" value="ECO:0007669"/>
    <property type="project" value="InterPro"/>
</dbReference>
<evidence type="ECO:0000313" key="7">
    <source>
        <dbReference type="Proteomes" id="UP000433050"/>
    </source>
</evidence>
<feature type="region of interest" description="Disordered" evidence="4">
    <location>
        <begin position="1"/>
        <end position="50"/>
    </location>
</feature>
<dbReference type="PROSITE" id="PS01124">
    <property type="entry name" value="HTH_ARAC_FAMILY_2"/>
    <property type="match status" value="1"/>
</dbReference>
<dbReference type="SUPFAM" id="SSF46689">
    <property type="entry name" value="Homeodomain-like"/>
    <property type="match status" value="2"/>
</dbReference>
<proteinExistence type="predicted"/>
<evidence type="ECO:0000256" key="1">
    <source>
        <dbReference type="ARBA" id="ARBA00023015"/>
    </source>
</evidence>
<keyword evidence="2" id="KW-0238">DNA-binding</keyword>
<dbReference type="EMBL" id="CACSAS010000001">
    <property type="protein sequence ID" value="CAA0107353.1"/>
    <property type="molecule type" value="Genomic_DNA"/>
</dbReference>
<name>A0A5S9PSL6_9HYPH</name>
<gene>
    <name evidence="6" type="primary">rhaS_5</name>
    <name evidence="6" type="ORF">STARVERO_03437</name>
</gene>
<dbReference type="Pfam" id="PF12833">
    <property type="entry name" value="HTH_18"/>
    <property type="match status" value="1"/>
</dbReference>
<evidence type="ECO:0000256" key="3">
    <source>
        <dbReference type="ARBA" id="ARBA00023163"/>
    </source>
</evidence>
<protein>
    <submittedName>
        <fullName evidence="6">HTH-type transcriptional activator RhaS</fullName>
    </submittedName>
</protein>
<accession>A0A5S9PSL6</accession>
<keyword evidence="7" id="KW-1185">Reference proteome</keyword>
<dbReference type="InterPro" id="IPR009057">
    <property type="entry name" value="Homeodomain-like_sf"/>
</dbReference>
<dbReference type="InterPro" id="IPR050204">
    <property type="entry name" value="AraC_XylS_family_regulators"/>
</dbReference>